<reference evidence="1 2" key="1">
    <citation type="submission" date="2023-12" db="EMBL/GenBank/DDBJ databases">
        <title>A high-quality genome assembly for Dillenia turbinata (Dilleniales).</title>
        <authorList>
            <person name="Chanderbali A."/>
        </authorList>
    </citation>
    <scope>NUCLEOTIDE SEQUENCE [LARGE SCALE GENOMIC DNA]</scope>
    <source>
        <strain evidence="1">LSX21</strain>
        <tissue evidence="1">Leaf</tissue>
    </source>
</reference>
<dbReference type="AlphaFoldDB" id="A0AAN8WFF1"/>
<protein>
    <recommendedName>
        <fullName evidence="3">Nudix hydrolase domain-containing protein</fullName>
    </recommendedName>
</protein>
<dbReference type="Gene3D" id="3.90.79.10">
    <property type="entry name" value="Nucleoside Triphosphate Pyrophosphohydrolase"/>
    <property type="match status" value="1"/>
</dbReference>
<comment type="caution">
    <text evidence="1">The sequence shown here is derived from an EMBL/GenBank/DDBJ whole genome shotgun (WGS) entry which is preliminary data.</text>
</comment>
<organism evidence="1 2">
    <name type="scientific">Dillenia turbinata</name>
    <dbReference type="NCBI Taxonomy" id="194707"/>
    <lineage>
        <taxon>Eukaryota</taxon>
        <taxon>Viridiplantae</taxon>
        <taxon>Streptophyta</taxon>
        <taxon>Embryophyta</taxon>
        <taxon>Tracheophyta</taxon>
        <taxon>Spermatophyta</taxon>
        <taxon>Magnoliopsida</taxon>
        <taxon>eudicotyledons</taxon>
        <taxon>Gunneridae</taxon>
        <taxon>Pentapetalae</taxon>
        <taxon>Dilleniales</taxon>
        <taxon>Dilleniaceae</taxon>
        <taxon>Dillenia</taxon>
    </lineage>
</organism>
<sequence>MSQKTSLISLEMQTEFIPFVIEEQIVLRRFRDVFVFPQGNSSRSHFGGHVSLHPSLKFHDDRTQAAGDVIKCLELMIPGIRNGAKYKWIGIRSENPHIQGCLTILLLEDWSPHGVACGENLLKECEEEAGIPKSISSNWCCLLYMDIEDHRFKRDVLFCYDLKLPEGFVPKNQGEKLRRQFFLYLADGEVEDFKLIPVSNVANVIRRTHFFKPTARLVKSGNRLANTRSPMKNLQIQFPDCYTSEGVNRSTMVANKISGVTEHVNKTKTKPPKQWREISIHTT</sequence>
<gene>
    <name evidence="1" type="ORF">RJ641_026114</name>
</gene>
<dbReference type="EMBL" id="JBAMMX010000003">
    <property type="protein sequence ID" value="KAK6945012.1"/>
    <property type="molecule type" value="Genomic_DNA"/>
</dbReference>
<name>A0AAN8WFF1_9MAGN</name>
<dbReference type="SUPFAM" id="SSF55811">
    <property type="entry name" value="Nudix"/>
    <property type="match status" value="1"/>
</dbReference>
<accession>A0AAN8WFF1</accession>
<evidence type="ECO:0000313" key="2">
    <source>
        <dbReference type="Proteomes" id="UP001370490"/>
    </source>
</evidence>
<keyword evidence="2" id="KW-1185">Reference proteome</keyword>
<dbReference type="Proteomes" id="UP001370490">
    <property type="component" value="Unassembled WGS sequence"/>
</dbReference>
<evidence type="ECO:0000313" key="1">
    <source>
        <dbReference type="EMBL" id="KAK6945012.1"/>
    </source>
</evidence>
<dbReference type="InterPro" id="IPR015797">
    <property type="entry name" value="NUDIX_hydrolase-like_dom_sf"/>
</dbReference>
<evidence type="ECO:0008006" key="3">
    <source>
        <dbReference type="Google" id="ProtNLM"/>
    </source>
</evidence>
<proteinExistence type="predicted"/>